<evidence type="ECO:0000256" key="2">
    <source>
        <dbReference type="ARBA" id="ARBA00023082"/>
    </source>
</evidence>
<evidence type="ECO:0000256" key="3">
    <source>
        <dbReference type="ARBA" id="ARBA00023163"/>
    </source>
</evidence>
<dbReference type="Pfam" id="PF04545">
    <property type="entry name" value="Sigma70_r4"/>
    <property type="match status" value="1"/>
</dbReference>
<keyword evidence="1" id="KW-0805">Transcription regulation</keyword>
<keyword evidence="2" id="KW-0731">Sigma factor</keyword>
<dbReference type="GO" id="GO:0003677">
    <property type="term" value="F:DNA binding"/>
    <property type="evidence" value="ECO:0007669"/>
    <property type="project" value="UniProtKB-KW"/>
</dbReference>
<evidence type="ECO:0000259" key="5">
    <source>
        <dbReference type="Pfam" id="PF04545"/>
    </source>
</evidence>
<feature type="region of interest" description="Disordered" evidence="4">
    <location>
        <begin position="1"/>
        <end position="36"/>
    </location>
</feature>
<sequence>MAPRPTVIRRRPRRRAPTSTPVRTCTARPVPRGGRPGIAVMTASGQAAACARRGSGPAPSEAMPPPGQPGRGLEVGSRRCTTLTGSPPVSMSPPSPLPGLEALAVRAQEALSGIQADREAFLRFLAARPEGHGQAVDLYLAFACAQADPWALGELERRLESVVGAAITHLRPDRVFVEEVHQRLRQKLLLSREGRPPKLLEYAGKGPLVQWLRAVALREALNLLAQQRAGAPLESGTVLPELAAPGPDPELTLLKHRYAPEFKAALEAALRGLPARERNFLRLFFLESLTVEQIARMDGTHKSTVSRRMASARERVLTGMRRQLQERLALSVSELDSLVGQLRSQLDVSLAHALE</sequence>
<dbReference type="PANTHER" id="PTHR43133:SF51">
    <property type="entry name" value="RNA POLYMERASE SIGMA FACTOR"/>
    <property type="match status" value="1"/>
</dbReference>
<evidence type="ECO:0000313" key="6">
    <source>
        <dbReference type="EMBL" id="EAU62536.1"/>
    </source>
</evidence>
<evidence type="ECO:0000313" key="7">
    <source>
        <dbReference type="Proteomes" id="UP000032702"/>
    </source>
</evidence>
<comment type="caution">
    <text evidence="6">The sequence shown here is derived from an EMBL/GenBank/DDBJ whole genome shotgun (WGS) entry which is preliminary data.</text>
</comment>
<reference evidence="6 7" key="1">
    <citation type="submission" date="2006-04" db="EMBL/GenBank/DDBJ databases">
        <authorList>
            <person name="Nierman W.C."/>
        </authorList>
    </citation>
    <scope>NUCLEOTIDE SEQUENCE [LARGE SCALE GENOMIC DNA]</scope>
    <source>
        <strain evidence="6 7">DW4/3-1</strain>
    </source>
</reference>
<dbReference type="InterPro" id="IPR007630">
    <property type="entry name" value="RNA_pol_sigma70_r4"/>
</dbReference>
<feature type="region of interest" description="Disordered" evidence="4">
    <location>
        <begin position="51"/>
        <end position="76"/>
    </location>
</feature>
<dbReference type="InterPro" id="IPR011745">
    <property type="entry name" value="RNA_pol_sigma70_MYXXA"/>
</dbReference>
<evidence type="ECO:0000256" key="1">
    <source>
        <dbReference type="ARBA" id="ARBA00023015"/>
    </source>
</evidence>
<feature type="domain" description="RNA polymerase sigma-70 region 4" evidence="5">
    <location>
        <begin position="269"/>
        <end position="315"/>
    </location>
</feature>
<dbReference type="CDD" id="cd06171">
    <property type="entry name" value="Sigma70_r4"/>
    <property type="match status" value="1"/>
</dbReference>
<gene>
    <name evidence="6" type="ORF">STIAU_8247</name>
</gene>
<protein>
    <submittedName>
        <fullName evidence="6">Myxococcus probable DNA-binding regulatory protein, putative</fullName>
    </submittedName>
</protein>
<dbReference type="Gene3D" id="1.10.10.10">
    <property type="entry name" value="Winged helix-like DNA-binding domain superfamily/Winged helix DNA-binding domain"/>
    <property type="match status" value="1"/>
</dbReference>
<dbReference type="NCBIfam" id="TIGR02937">
    <property type="entry name" value="sigma70-ECF"/>
    <property type="match status" value="1"/>
</dbReference>
<dbReference type="InterPro" id="IPR013324">
    <property type="entry name" value="RNA_pol_sigma_r3/r4-like"/>
</dbReference>
<keyword evidence="6" id="KW-0238">DNA-binding</keyword>
<dbReference type="InterPro" id="IPR014284">
    <property type="entry name" value="RNA_pol_sigma-70_dom"/>
</dbReference>
<dbReference type="AlphaFoldDB" id="Q08PY1"/>
<keyword evidence="3" id="KW-0804">Transcription</keyword>
<proteinExistence type="predicted"/>
<dbReference type="InterPro" id="IPR036388">
    <property type="entry name" value="WH-like_DNA-bd_sf"/>
</dbReference>
<organism evidence="6 7">
    <name type="scientific">Stigmatella aurantiaca (strain DW4/3-1)</name>
    <dbReference type="NCBI Taxonomy" id="378806"/>
    <lineage>
        <taxon>Bacteria</taxon>
        <taxon>Pseudomonadati</taxon>
        <taxon>Myxococcota</taxon>
        <taxon>Myxococcia</taxon>
        <taxon>Myxococcales</taxon>
        <taxon>Cystobacterineae</taxon>
        <taxon>Archangiaceae</taxon>
        <taxon>Stigmatella</taxon>
    </lineage>
</organism>
<dbReference type="NCBIfam" id="TIGR03001">
    <property type="entry name" value="Sig-70_gmx1"/>
    <property type="match status" value="1"/>
</dbReference>
<dbReference type="OrthoDB" id="5381466at2"/>
<dbReference type="InterPro" id="IPR039425">
    <property type="entry name" value="RNA_pol_sigma-70-like"/>
</dbReference>
<accession>Q08PY1</accession>
<dbReference type="PANTHER" id="PTHR43133">
    <property type="entry name" value="RNA POLYMERASE ECF-TYPE SIGMA FACTO"/>
    <property type="match status" value="1"/>
</dbReference>
<dbReference type="Proteomes" id="UP000032702">
    <property type="component" value="Unassembled WGS sequence"/>
</dbReference>
<feature type="compositionally biased region" description="Basic residues" evidence="4">
    <location>
        <begin position="7"/>
        <end position="16"/>
    </location>
</feature>
<dbReference type="GO" id="GO:0016987">
    <property type="term" value="F:sigma factor activity"/>
    <property type="evidence" value="ECO:0007669"/>
    <property type="project" value="UniProtKB-KW"/>
</dbReference>
<dbReference type="GO" id="GO:0006352">
    <property type="term" value="P:DNA-templated transcription initiation"/>
    <property type="evidence" value="ECO:0007669"/>
    <property type="project" value="InterPro"/>
</dbReference>
<evidence type="ECO:0000256" key="4">
    <source>
        <dbReference type="SAM" id="MobiDB-lite"/>
    </source>
</evidence>
<dbReference type="EMBL" id="AAMD01000228">
    <property type="protein sequence ID" value="EAU62536.1"/>
    <property type="molecule type" value="Genomic_DNA"/>
</dbReference>
<dbReference type="SUPFAM" id="SSF88659">
    <property type="entry name" value="Sigma3 and sigma4 domains of RNA polymerase sigma factors"/>
    <property type="match status" value="1"/>
</dbReference>
<name>Q08PY1_STIAD</name>